<organism evidence="4 5">
    <name type="scientific">Strongyloides papillosus</name>
    <name type="common">Intestinal threadworm</name>
    <dbReference type="NCBI Taxonomy" id="174720"/>
    <lineage>
        <taxon>Eukaryota</taxon>
        <taxon>Metazoa</taxon>
        <taxon>Ecdysozoa</taxon>
        <taxon>Nematoda</taxon>
        <taxon>Chromadorea</taxon>
        <taxon>Rhabditida</taxon>
        <taxon>Tylenchina</taxon>
        <taxon>Panagrolaimomorpha</taxon>
        <taxon>Strongyloidoidea</taxon>
        <taxon>Strongyloididae</taxon>
        <taxon>Strongyloides</taxon>
    </lineage>
</organism>
<dbReference type="PANTHER" id="PTHR43684">
    <property type="match status" value="1"/>
</dbReference>
<name>A0A0N5BXK5_STREA</name>
<keyword evidence="2" id="KW-0576">Peroxisome</keyword>
<dbReference type="InterPro" id="IPR001753">
    <property type="entry name" value="Enoyl-CoA_hydra/iso"/>
</dbReference>
<keyword evidence="4" id="KW-1185">Reference proteome</keyword>
<dbReference type="AlphaFoldDB" id="A0A0N5BXK5"/>
<dbReference type="Proteomes" id="UP000046392">
    <property type="component" value="Unplaced"/>
</dbReference>
<keyword evidence="3" id="KW-0413">Isomerase</keyword>
<dbReference type="SUPFAM" id="SSF52096">
    <property type="entry name" value="ClpP/crotonase"/>
    <property type="match status" value="1"/>
</dbReference>
<dbReference type="WBParaSite" id="SPAL_0001053100.1">
    <property type="protein sequence ID" value="SPAL_0001053100.1"/>
    <property type="gene ID" value="SPAL_0001053100"/>
</dbReference>
<dbReference type="STRING" id="174720.A0A0N5BXK5"/>
<comment type="subcellular location">
    <subcellularLocation>
        <location evidence="1">Peroxisome</location>
    </subcellularLocation>
</comment>
<dbReference type="PANTHER" id="PTHR43684:SF1">
    <property type="entry name" value="ENOYL-COA DELTA ISOMERASE 2"/>
    <property type="match status" value="1"/>
</dbReference>
<evidence type="ECO:0000256" key="1">
    <source>
        <dbReference type="ARBA" id="ARBA00004275"/>
    </source>
</evidence>
<dbReference type="InterPro" id="IPR051053">
    <property type="entry name" value="ECH/Chromodomain_protein"/>
</dbReference>
<dbReference type="GO" id="GO:0004165">
    <property type="term" value="F:delta(3)-delta(2)-enoyl-CoA isomerase activity"/>
    <property type="evidence" value="ECO:0007669"/>
    <property type="project" value="UniProtKB-ARBA"/>
</dbReference>
<dbReference type="GO" id="GO:0005777">
    <property type="term" value="C:peroxisome"/>
    <property type="evidence" value="ECO:0007669"/>
    <property type="project" value="UniProtKB-SubCell"/>
</dbReference>
<evidence type="ECO:0000313" key="5">
    <source>
        <dbReference type="WBParaSite" id="SPAL_0001053100.1"/>
    </source>
</evidence>
<protein>
    <submittedName>
        <fullName evidence="5">3-hydroxypropionyl-coenzyme A dehydratase</fullName>
    </submittedName>
</protein>
<dbReference type="InterPro" id="IPR029045">
    <property type="entry name" value="ClpP/crotonase-like_dom_sf"/>
</dbReference>
<dbReference type="Gene3D" id="3.90.226.10">
    <property type="entry name" value="2-enoyl-CoA Hydratase, Chain A, domain 1"/>
    <property type="match status" value="1"/>
</dbReference>
<proteinExistence type="predicted"/>
<dbReference type="CDD" id="cd06558">
    <property type="entry name" value="crotonase-like"/>
    <property type="match status" value="1"/>
</dbReference>
<evidence type="ECO:0000256" key="3">
    <source>
        <dbReference type="ARBA" id="ARBA00023235"/>
    </source>
</evidence>
<accession>A0A0N5BXK5</accession>
<sequence>MLKFSKNILLRKNLSRTIYRDYSSPSNLFPNYKLIEVTHNDGICKILFNKEKVHNALCFSIFKEISDALRIIEESPDIKLTAVGGKGEYYSCGMDIKEYYEMKPKGILREKDRIADNLLNFLRSFIRHKKPLIGAFNGPAIGGGAHMITWFDYNICSDNANFVFPSVKYGLTPVDLNGYYLPRILGPMKAKEILMFERPISAKEAKDLNLVNEVVDRKNYWEVVDERLKEFASKNQQNMREIKRVLHLEKYNEVDKWSIRELDIFVENIGKSNFYEEIAAHFSKKNRH</sequence>
<dbReference type="Pfam" id="PF00378">
    <property type="entry name" value="ECH_1"/>
    <property type="match status" value="1"/>
</dbReference>
<reference evidence="5" key="1">
    <citation type="submission" date="2017-02" db="UniProtKB">
        <authorList>
            <consortium name="WormBaseParasite"/>
        </authorList>
    </citation>
    <scope>IDENTIFICATION</scope>
</reference>
<evidence type="ECO:0000313" key="4">
    <source>
        <dbReference type="Proteomes" id="UP000046392"/>
    </source>
</evidence>
<evidence type="ECO:0000256" key="2">
    <source>
        <dbReference type="ARBA" id="ARBA00023140"/>
    </source>
</evidence>